<dbReference type="FunFam" id="3.40.190.10:FF:000004">
    <property type="entry name" value="Porphobilinogen deaminase"/>
    <property type="match status" value="1"/>
</dbReference>
<comment type="function">
    <text evidence="1 8">Tetrapolymerization of the monopyrrole PBG into the hydroxymethylbilane pre-uroporphyrinogen in several discrete steps.</text>
</comment>
<dbReference type="InterPro" id="IPR000860">
    <property type="entry name" value="HemC"/>
</dbReference>
<dbReference type="SUPFAM" id="SSF53850">
    <property type="entry name" value="Periplasmic binding protein-like II"/>
    <property type="match status" value="1"/>
</dbReference>
<dbReference type="InterPro" id="IPR036803">
    <property type="entry name" value="Porphobilinogen_deaminase_C_sf"/>
</dbReference>
<evidence type="ECO:0000256" key="8">
    <source>
        <dbReference type="HAMAP-Rule" id="MF_00260"/>
    </source>
</evidence>
<evidence type="ECO:0000256" key="2">
    <source>
        <dbReference type="ARBA" id="ARBA00004735"/>
    </source>
</evidence>
<evidence type="ECO:0000256" key="1">
    <source>
        <dbReference type="ARBA" id="ARBA00002869"/>
    </source>
</evidence>
<keyword evidence="5 8" id="KW-0808">Transferase</keyword>
<dbReference type="Pfam" id="PF03900">
    <property type="entry name" value="Porphobil_deamC"/>
    <property type="match status" value="1"/>
</dbReference>
<comment type="miscellaneous">
    <text evidence="8">The porphobilinogen subunits are added to the dipyrromethane group.</text>
</comment>
<protein>
    <recommendedName>
        <fullName evidence="8">Porphobilinogen deaminase</fullName>
        <shortName evidence="8">PBG</shortName>
        <ecNumber evidence="8">2.5.1.61</ecNumber>
    </recommendedName>
    <alternativeName>
        <fullName evidence="8">Hydroxymethylbilane synthase</fullName>
        <shortName evidence="8">HMBS</shortName>
    </alternativeName>
    <alternativeName>
        <fullName evidence="8">Pre-uroporphyrinogen synthase</fullName>
    </alternativeName>
</protein>
<dbReference type="PIRSF" id="PIRSF001438">
    <property type="entry name" value="4pyrrol_synth_OHMeBilane_synth"/>
    <property type="match status" value="1"/>
</dbReference>
<name>A0A1C2I381_ACITH</name>
<dbReference type="Proteomes" id="UP000094893">
    <property type="component" value="Unassembled WGS sequence"/>
</dbReference>
<dbReference type="Gene3D" id="3.40.190.10">
    <property type="entry name" value="Periplasmic binding protein-like II"/>
    <property type="match status" value="2"/>
</dbReference>
<proteinExistence type="inferred from homology"/>
<comment type="subunit">
    <text evidence="4 8">Monomer.</text>
</comment>
<evidence type="ECO:0000256" key="4">
    <source>
        <dbReference type="ARBA" id="ARBA00011245"/>
    </source>
</evidence>
<dbReference type="FunFam" id="3.40.190.10:FF:000005">
    <property type="entry name" value="Porphobilinogen deaminase"/>
    <property type="match status" value="1"/>
</dbReference>
<keyword evidence="6 8" id="KW-0627">Porphyrin biosynthesis</keyword>
<evidence type="ECO:0000256" key="6">
    <source>
        <dbReference type="ARBA" id="ARBA00023244"/>
    </source>
</evidence>
<dbReference type="eggNOG" id="COG0181">
    <property type="taxonomic scope" value="Bacteria"/>
</dbReference>
<dbReference type="CDD" id="cd13646">
    <property type="entry name" value="PBP2_EcHMBS_like"/>
    <property type="match status" value="1"/>
</dbReference>
<organism evidence="11 12">
    <name type="scientific">Acidithiobacillus thiooxidans</name>
    <name type="common">Thiobacillus thiooxidans</name>
    <dbReference type="NCBI Taxonomy" id="930"/>
    <lineage>
        <taxon>Bacteria</taxon>
        <taxon>Pseudomonadati</taxon>
        <taxon>Pseudomonadota</taxon>
        <taxon>Acidithiobacillia</taxon>
        <taxon>Acidithiobacillales</taxon>
        <taxon>Acidithiobacillaceae</taxon>
        <taxon>Acidithiobacillus</taxon>
    </lineage>
</organism>
<dbReference type="NCBIfam" id="TIGR00212">
    <property type="entry name" value="hemC"/>
    <property type="match status" value="1"/>
</dbReference>
<comment type="similarity">
    <text evidence="3 8">Belongs to the HMBS family.</text>
</comment>
<dbReference type="RefSeq" id="WP_024893154.1">
    <property type="nucleotide sequence ID" value="NZ_LWRZ01000006.1"/>
</dbReference>
<dbReference type="GO" id="GO:0004418">
    <property type="term" value="F:hydroxymethylbilane synthase activity"/>
    <property type="evidence" value="ECO:0007669"/>
    <property type="project" value="UniProtKB-UniRule"/>
</dbReference>
<feature type="modified residue" description="S-(dipyrrolylmethanemethyl)cysteine" evidence="8">
    <location>
        <position position="241"/>
    </location>
</feature>
<evidence type="ECO:0000313" key="12">
    <source>
        <dbReference type="Proteomes" id="UP000094893"/>
    </source>
</evidence>
<evidence type="ECO:0000256" key="5">
    <source>
        <dbReference type="ARBA" id="ARBA00022679"/>
    </source>
</evidence>
<dbReference type="InterPro" id="IPR022418">
    <property type="entry name" value="Porphobilinogen_deaminase_C"/>
</dbReference>
<feature type="domain" description="Porphobilinogen deaminase C-terminal" evidence="10">
    <location>
        <begin position="224"/>
        <end position="292"/>
    </location>
</feature>
<dbReference type="GO" id="GO:0005737">
    <property type="term" value="C:cytoplasm"/>
    <property type="evidence" value="ECO:0007669"/>
    <property type="project" value="UniProtKB-UniRule"/>
</dbReference>
<dbReference type="AlphaFoldDB" id="A0A1C2I381"/>
<dbReference type="Gene3D" id="3.30.160.40">
    <property type="entry name" value="Porphobilinogen deaminase, C-terminal domain"/>
    <property type="match status" value="1"/>
</dbReference>
<evidence type="ECO:0000313" key="11">
    <source>
        <dbReference type="EMBL" id="OCX70482.1"/>
    </source>
</evidence>
<dbReference type="HAMAP" id="MF_00260">
    <property type="entry name" value="Porphobil_deam"/>
    <property type="match status" value="1"/>
</dbReference>
<evidence type="ECO:0000259" key="9">
    <source>
        <dbReference type="Pfam" id="PF01379"/>
    </source>
</evidence>
<dbReference type="STRING" id="930.GCA_002079865_02895"/>
<dbReference type="PANTHER" id="PTHR11557">
    <property type="entry name" value="PORPHOBILINOGEN DEAMINASE"/>
    <property type="match status" value="1"/>
</dbReference>
<dbReference type="EC" id="2.5.1.61" evidence="8"/>
<accession>A0A1C2I381</accession>
<dbReference type="PANTHER" id="PTHR11557:SF0">
    <property type="entry name" value="PORPHOBILINOGEN DEAMINASE"/>
    <property type="match status" value="1"/>
</dbReference>
<comment type="cofactor">
    <cofactor evidence="8">
        <name>dipyrromethane</name>
        <dbReference type="ChEBI" id="CHEBI:60342"/>
    </cofactor>
    <text evidence="8">Binds 1 dipyrromethane group covalently.</text>
</comment>
<sequence>MIPLIRIGTRASPLAVWQAEHVRDALHAAHPDVQVEIIRMSTSGDVLLDAPLHSLGGKGLFVKEIEEALLARQVDIAVHSMKDVPALQPEGLEIAAIMAREDVRDAFVSNTVHHPEELAPDARVGSSSLRRRAQLLQKYPQVQVDDLRGNVATRLRKLDEGQYSAIILAVAGLKRLQLHERITYAIPVEQSLPAVGQGAVGIEIRTDDIATRELLQPLMDQPTWQCVLAERSMNRILGGDCRLPVAALAQWQEQKLLLRGLVASPDGSRLLRAEANGTDPVALGREVADQLLAQGAAAIIKEIQT</sequence>
<dbReference type="SUPFAM" id="SSF54782">
    <property type="entry name" value="Porphobilinogen deaminase (hydroxymethylbilane synthase), C-terminal domain"/>
    <property type="match status" value="1"/>
</dbReference>
<comment type="caution">
    <text evidence="11">The sequence shown here is derived from an EMBL/GenBank/DDBJ whole genome shotgun (WGS) entry which is preliminary data.</text>
</comment>
<gene>
    <name evidence="8" type="primary">hemC</name>
    <name evidence="11" type="ORF">A6P07_14380</name>
</gene>
<evidence type="ECO:0000256" key="7">
    <source>
        <dbReference type="ARBA" id="ARBA00048169"/>
    </source>
</evidence>
<evidence type="ECO:0000259" key="10">
    <source>
        <dbReference type="Pfam" id="PF03900"/>
    </source>
</evidence>
<dbReference type="Pfam" id="PF01379">
    <property type="entry name" value="Porphobil_deam"/>
    <property type="match status" value="1"/>
</dbReference>
<feature type="domain" description="Porphobilinogen deaminase N-terminal" evidence="9">
    <location>
        <begin position="5"/>
        <end position="212"/>
    </location>
</feature>
<evidence type="ECO:0000256" key="3">
    <source>
        <dbReference type="ARBA" id="ARBA00005638"/>
    </source>
</evidence>
<dbReference type="EMBL" id="LWSA01000197">
    <property type="protein sequence ID" value="OCX70482.1"/>
    <property type="molecule type" value="Genomic_DNA"/>
</dbReference>
<reference evidence="11 12" key="1">
    <citation type="journal article" date="2016" name="Int. J. Mol. Sci.">
        <title>Comparative genomics of the extreme acidophile Acidithiobacillus thiooxidans reveals intraspecific divergence and niche adaptation.</title>
        <authorList>
            <person name="Zhang X."/>
            <person name="Feng X."/>
            <person name="Tao J."/>
            <person name="Ma L."/>
            <person name="Xiao Y."/>
            <person name="Liang Y."/>
            <person name="Liu X."/>
            <person name="Yin H."/>
        </authorList>
    </citation>
    <scope>NUCLEOTIDE SEQUENCE [LARGE SCALE GENOMIC DNA]</scope>
    <source>
        <strain evidence="11 12">A02</strain>
    </source>
</reference>
<dbReference type="GO" id="GO:0006782">
    <property type="term" value="P:protoporphyrinogen IX biosynthetic process"/>
    <property type="evidence" value="ECO:0007669"/>
    <property type="project" value="UniProtKB-UniRule"/>
</dbReference>
<dbReference type="PRINTS" id="PR00151">
    <property type="entry name" value="PORPHBDMNASE"/>
</dbReference>
<dbReference type="UniPathway" id="UPA00251">
    <property type="reaction ID" value="UER00319"/>
</dbReference>
<comment type="pathway">
    <text evidence="2">Porphyrin-containing compound metabolism; protoporphyrin-IX biosynthesis; coproporphyrinogen-III from 5-aminolevulinate: step 2/4.</text>
</comment>
<comment type="catalytic activity">
    <reaction evidence="7 8">
        <text>4 porphobilinogen + H2O = hydroxymethylbilane + 4 NH4(+)</text>
        <dbReference type="Rhea" id="RHEA:13185"/>
        <dbReference type="ChEBI" id="CHEBI:15377"/>
        <dbReference type="ChEBI" id="CHEBI:28938"/>
        <dbReference type="ChEBI" id="CHEBI:57845"/>
        <dbReference type="ChEBI" id="CHEBI:58126"/>
        <dbReference type="EC" id="2.5.1.61"/>
    </reaction>
</comment>
<dbReference type="InterPro" id="IPR022417">
    <property type="entry name" value="Porphobilin_deaminase_N"/>
</dbReference>